<keyword evidence="1" id="KW-0732">Signal</keyword>
<protein>
    <recommendedName>
        <fullName evidence="4">Antifreeze protein</fullName>
    </recommendedName>
</protein>
<evidence type="ECO:0000313" key="2">
    <source>
        <dbReference type="EMBL" id="MED1206042.1"/>
    </source>
</evidence>
<comment type="caution">
    <text evidence="2">The sequence shown here is derived from an EMBL/GenBank/DDBJ whole genome shotgun (WGS) entry which is preliminary data.</text>
</comment>
<evidence type="ECO:0000313" key="3">
    <source>
        <dbReference type="Proteomes" id="UP001341444"/>
    </source>
</evidence>
<organism evidence="2 3">
    <name type="scientific">Heyndrickxia acidicola</name>
    <dbReference type="NCBI Taxonomy" id="209389"/>
    <lineage>
        <taxon>Bacteria</taxon>
        <taxon>Bacillati</taxon>
        <taxon>Bacillota</taxon>
        <taxon>Bacilli</taxon>
        <taxon>Bacillales</taxon>
        <taxon>Bacillaceae</taxon>
        <taxon>Heyndrickxia</taxon>
    </lineage>
</organism>
<accession>A0ABU6MS58</accession>
<name>A0ABU6MS58_9BACI</name>
<feature type="signal peptide" evidence="1">
    <location>
        <begin position="1"/>
        <end position="27"/>
    </location>
</feature>
<proteinExistence type="predicted"/>
<evidence type="ECO:0008006" key="4">
    <source>
        <dbReference type="Google" id="ProtNLM"/>
    </source>
</evidence>
<gene>
    <name evidence="2" type="ORF">P4T90_23740</name>
</gene>
<evidence type="ECO:0000256" key="1">
    <source>
        <dbReference type="SAM" id="SignalP"/>
    </source>
</evidence>
<feature type="chain" id="PRO_5047377184" description="Antifreeze protein" evidence="1">
    <location>
        <begin position="28"/>
        <end position="61"/>
    </location>
</feature>
<dbReference type="RefSeq" id="WP_066269408.1">
    <property type="nucleotide sequence ID" value="NZ_JARMAB010000047.1"/>
</dbReference>
<sequence length="61" mass="6268">MKKIRLLSAALATVFCYSGIHLLPVSASTNTGTLVSNAIKAGKVLSDATDVDHKANGSNVP</sequence>
<dbReference type="EMBL" id="JARMAB010000047">
    <property type="protein sequence ID" value="MED1206042.1"/>
    <property type="molecule type" value="Genomic_DNA"/>
</dbReference>
<reference evidence="2 3" key="1">
    <citation type="submission" date="2023-03" db="EMBL/GenBank/DDBJ databases">
        <title>Bacillus Genome Sequencing.</title>
        <authorList>
            <person name="Dunlap C."/>
        </authorList>
    </citation>
    <scope>NUCLEOTIDE SEQUENCE [LARGE SCALE GENOMIC DNA]</scope>
    <source>
        <strain evidence="2 3">B-23453</strain>
    </source>
</reference>
<dbReference type="Proteomes" id="UP001341444">
    <property type="component" value="Unassembled WGS sequence"/>
</dbReference>
<keyword evidence="3" id="KW-1185">Reference proteome</keyword>